<sequence>MAHLRISTEGIGMLGDDLGFIADYLEVRAHYTRSGDGDTYGFPSATGWGALDHLLGDYERVRIAACKELRNLRRLAKDAGPCYLEAEDIADPRQRRVR</sequence>
<dbReference type="EMBL" id="FWXN01000005">
    <property type="protein sequence ID" value="SMC59074.1"/>
    <property type="molecule type" value="Genomic_DNA"/>
</dbReference>
<protein>
    <recommendedName>
        <fullName evidence="3">Excreted virulence factor EspC, type VII ESX diderm</fullName>
    </recommendedName>
</protein>
<accession>A0A1W2AEM0</accession>
<proteinExistence type="predicted"/>
<evidence type="ECO:0008006" key="3">
    <source>
        <dbReference type="Google" id="ProtNLM"/>
    </source>
</evidence>
<gene>
    <name evidence="1" type="ORF">SAMN06296429_105239</name>
</gene>
<evidence type="ECO:0000313" key="1">
    <source>
        <dbReference type="EMBL" id="SMC59074.1"/>
    </source>
</evidence>
<dbReference type="RefSeq" id="WP_084450696.1">
    <property type="nucleotide sequence ID" value="NZ_FWXN01000005.1"/>
</dbReference>
<dbReference type="AlphaFoldDB" id="A0A1W2AEM0"/>
<dbReference type="Proteomes" id="UP000192634">
    <property type="component" value="Unassembled WGS sequence"/>
</dbReference>
<name>A0A1W2AEM0_9MICO</name>
<organism evidence="1 2">
    <name type="scientific">Janibacter indicus</name>
    <dbReference type="NCBI Taxonomy" id="857417"/>
    <lineage>
        <taxon>Bacteria</taxon>
        <taxon>Bacillati</taxon>
        <taxon>Actinomycetota</taxon>
        <taxon>Actinomycetes</taxon>
        <taxon>Micrococcales</taxon>
        <taxon>Intrasporangiaceae</taxon>
        <taxon>Janibacter</taxon>
    </lineage>
</organism>
<reference evidence="1 2" key="1">
    <citation type="submission" date="2017-04" db="EMBL/GenBank/DDBJ databases">
        <authorList>
            <person name="Afonso C.L."/>
            <person name="Miller P.J."/>
            <person name="Scott M.A."/>
            <person name="Spackman E."/>
            <person name="Goraichik I."/>
            <person name="Dimitrov K.M."/>
            <person name="Suarez D.L."/>
            <person name="Swayne D.E."/>
        </authorList>
    </citation>
    <scope>NUCLEOTIDE SEQUENCE [LARGE SCALE GENOMIC DNA]</scope>
    <source>
        <strain evidence="1 2">CGMCC 1.12511</strain>
    </source>
</reference>
<evidence type="ECO:0000313" key="2">
    <source>
        <dbReference type="Proteomes" id="UP000192634"/>
    </source>
</evidence>
<dbReference type="OrthoDB" id="4866038at2"/>